<dbReference type="AlphaFoldDB" id="A0A9N9QNL2"/>
<evidence type="ECO:0000313" key="3">
    <source>
        <dbReference type="Proteomes" id="UP001152799"/>
    </source>
</evidence>
<keyword evidence="1" id="KW-0175">Coiled coil</keyword>
<evidence type="ECO:0000313" key="2">
    <source>
        <dbReference type="EMBL" id="CAG9773286.1"/>
    </source>
</evidence>
<gene>
    <name evidence="2" type="ORF">CEUTPL_LOCUS13683</name>
</gene>
<proteinExistence type="predicted"/>
<name>A0A9N9QNL2_9CUCU</name>
<dbReference type="EMBL" id="OU892285">
    <property type="protein sequence ID" value="CAG9773286.1"/>
    <property type="molecule type" value="Genomic_DNA"/>
</dbReference>
<feature type="coiled-coil region" evidence="1">
    <location>
        <begin position="284"/>
        <end position="355"/>
    </location>
</feature>
<dbReference type="Proteomes" id="UP001152799">
    <property type="component" value="Chromosome 9"/>
</dbReference>
<keyword evidence="3" id="KW-1185">Reference proteome</keyword>
<dbReference type="PANTHER" id="PTHR37558">
    <property type="entry name" value="HTH CENPB-TYPE DOMAIN-CONTAINING PROTEIN"/>
    <property type="match status" value="1"/>
</dbReference>
<reference evidence="2" key="1">
    <citation type="submission" date="2022-01" db="EMBL/GenBank/DDBJ databases">
        <authorList>
            <person name="King R."/>
        </authorList>
    </citation>
    <scope>NUCLEOTIDE SEQUENCE</scope>
</reference>
<evidence type="ECO:0000256" key="1">
    <source>
        <dbReference type="SAM" id="Coils"/>
    </source>
</evidence>
<protein>
    <submittedName>
        <fullName evidence="2">Uncharacterized protein</fullName>
    </submittedName>
</protein>
<dbReference type="OrthoDB" id="6508955at2759"/>
<sequence length="365" mass="42962">MELSTTGCGTTFKTPSAKTSRLRFTYTDDLVLLREFLAHNPMGNQDKWAIIQKNVELTVQKSFSIRTLKYHLQLLLELWLKKEKIDKKRSGVEEPYSEKDILLQEISTLCSESDFQVKRKRPLSKEQHLSELGKKARESHAVRFYEESNDIITEIITEEFSPQKDIEIHEIDDSKKHKPEDEHNYFASEEIQIINEVAIDSEVCEENTKENTSWVQLPATEPATSIKKHDQPRVRPLGEVFQGNIQRETPKKGTILTPTGKRTYKREPMRKNALSYLSEKGQRENELRKRELDLEERKLSLEERRLTLQEKKYEIEQKRMEMEGKERLHRIELERERAEAELKQKKVTSQLLESQQQLISKLLSK</sequence>
<accession>A0A9N9QNL2</accession>
<dbReference type="PANTHER" id="PTHR37558:SF1">
    <property type="entry name" value="HTH CENPB-TYPE DOMAIN-CONTAINING PROTEIN"/>
    <property type="match status" value="1"/>
</dbReference>
<organism evidence="2 3">
    <name type="scientific">Ceutorhynchus assimilis</name>
    <name type="common">cabbage seed weevil</name>
    <dbReference type="NCBI Taxonomy" id="467358"/>
    <lineage>
        <taxon>Eukaryota</taxon>
        <taxon>Metazoa</taxon>
        <taxon>Ecdysozoa</taxon>
        <taxon>Arthropoda</taxon>
        <taxon>Hexapoda</taxon>
        <taxon>Insecta</taxon>
        <taxon>Pterygota</taxon>
        <taxon>Neoptera</taxon>
        <taxon>Endopterygota</taxon>
        <taxon>Coleoptera</taxon>
        <taxon>Polyphaga</taxon>
        <taxon>Cucujiformia</taxon>
        <taxon>Curculionidae</taxon>
        <taxon>Ceutorhynchinae</taxon>
        <taxon>Ceutorhynchus</taxon>
    </lineage>
</organism>